<feature type="transmembrane region" description="Helical" evidence="8">
    <location>
        <begin position="305"/>
        <end position="335"/>
    </location>
</feature>
<dbReference type="Proteomes" id="UP000565205">
    <property type="component" value="Unassembled WGS sequence"/>
</dbReference>
<evidence type="ECO:0000313" key="11">
    <source>
        <dbReference type="Proteomes" id="UP000557688"/>
    </source>
</evidence>
<feature type="transmembrane region" description="Helical" evidence="8">
    <location>
        <begin position="207"/>
        <end position="225"/>
    </location>
</feature>
<organism evidence="9 11">
    <name type="scientific">Endobacter medicaginis</name>
    <dbReference type="NCBI Taxonomy" id="1181271"/>
    <lineage>
        <taxon>Bacteria</taxon>
        <taxon>Pseudomonadati</taxon>
        <taxon>Pseudomonadota</taxon>
        <taxon>Alphaproteobacteria</taxon>
        <taxon>Acetobacterales</taxon>
        <taxon>Acetobacteraceae</taxon>
        <taxon>Endobacter</taxon>
    </lineage>
</organism>
<dbReference type="GO" id="GO:0015086">
    <property type="term" value="F:cadmium ion transmembrane transporter activity"/>
    <property type="evidence" value="ECO:0007669"/>
    <property type="project" value="TreeGrafter"/>
</dbReference>
<keyword evidence="3 8" id="KW-0812">Transmembrane</keyword>
<feature type="transmembrane region" description="Helical" evidence="8">
    <location>
        <begin position="382"/>
        <end position="405"/>
    </location>
</feature>
<comment type="caution">
    <text evidence="9">The sequence shown here is derived from an EMBL/GenBank/DDBJ whole genome shotgun (WGS) entry which is preliminary data.</text>
</comment>
<evidence type="ECO:0000256" key="6">
    <source>
        <dbReference type="ARBA" id="ARBA00023136"/>
    </source>
</evidence>
<dbReference type="EMBL" id="JABXXQ010000047">
    <property type="protein sequence ID" value="NVN29564.1"/>
    <property type="molecule type" value="Genomic_DNA"/>
</dbReference>
<feature type="transmembrane region" description="Helical" evidence="8">
    <location>
        <begin position="105"/>
        <end position="123"/>
    </location>
</feature>
<feature type="transmembrane region" description="Helical" evidence="8">
    <location>
        <begin position="143"/>
        <end position="161"/>
    </location>
</feature>
<dbReference type="EMBL" id="JACHXV010000002">
    <property type="protein sequence ID" value="MBB3172920.1"/>
    <property type="molecule type" value="Genomic_DNA"/>
</dbReference>
<keyword evidence="11" id="KW-1185">Reference proteome</keyword>
<evidence type="ECO:0000256" key="2">
    <source>
        <dbReference type="ARBA" id="ARBA00022448"/>
    </source>
</evidence>
<evidence type="ECO:0000256" key="1">
    <source>
        <dbReference type="ARBA" id="ARBA00004141"/>
    </source>
</evidence>
<evidence type="ECO:0000256" key="8">
    <source>
        <dbReference type="SAM" id="Phobius"/>
    </source>
</evidence>
<keyword evidence="6 8" id="KW-0472">Membrane</keyword>
<comment type="subcellular location">
    <subcellularLocation>
        <location evidence="1">Membrane</location>
        <topology evidence="1">Multi-pass membrane protein</topology>
    </subcellularLocation>
</comment>
<dbReference type="GO" id="GO:0005384">
    <property type="term" value="F:manganese ion transmembrane transporter activity"/>
    <property type="evidence" value="ECO:0007669"/>
    <property type="project" value="TreeGrafter"/>
</dbReference>
<reference evidence="10 12" key="1">
    <citation type="submission" date="2020-06" db="EMBL/GenBank/DDBJ databases">
        <title>Description of novel acetic acid bacteria.</title>
        <authorList>
            <person name="Sombolestani A."/>
        </authorList>
    </citation>
    <scope>NUCLEOTIDE SEQUENCE [LARGE SCALE GENOMIC DNA]</scope>
    <source>
        <strain evidence="10 12">LMG 26838</strain>
    </source>
</reference>
<evidence type="ECO:0000256" key="3">
    <source>
        <dbReference type="ARBA" id="ARBA00022692"/>
    </source>
</evidence>
<proteinExistence type="predicted"/>
<accession>A0A839UXT4</accession>
<dbReference type="PANTHER" id="PTHR11706">
    <property type="entry name" value="SOLUTE CARRIER PROTEIN FAMILY 11 MEMBER"/>
    <property type="match status" value="1"/>
</dbReference>
<dbReference type="InterPro" id="IPR001046">
    <property type="entry name" value="NRAMP_fam"/>
</dbReference>
<gene>
    <name evidence="9" type="ORF">FHR90_000734</name>
    <name evidence="10" type="ORF">HUK83_04340</name>
</gene>
<feature type="transmembrane region" description="Helical" evidence="8">
    <location>
        <begin position="417"/>
        <end position="438"/>
    </location>
</feature>
<keyword evidence="5 8" id="KW-1133">Transmembrane helix</keyword>
<keyword evidence="4" id="KW-0769">Symport</keyword>
<reference evidence="9 11" key="2">
    <citation type="submission" date="2020-08" db="EMBL/GenBank/DDBJ databases">
        <title>Genomic Encyclopedia of Type Strains, Phase III (KMG-III): the genomes of soil and plant-associated and newly described type strains.</title>
        <authorList>
            <person name="Whitman W."/>
        </authorList>
    </citation>
    <scope>NUCLEOTIDE SEQUENCE [LARGE SCALE GENOMIC DNA]</scope>
    <source>
        <strain evidence="9 11">CECT 8088</strain>
    </source>
</reference>
<dbReference type="GO" id="GO:0034755">
    <property type="term" value="P:iron ion transmembrane transport"/>
    <property type="evidence" value="ECO:0007669"/>
    <property type="project" value="TreeGrafter"/>
</dbReference>
<dbReference type="Proteomes" id="UP000557688">
    <property type="component" value="Unassembled WGS sequence"/>
</dbReference>
<name>A0A839UXT4_9PROT</name>
<evidence type="ECO:0000313" key="9">
    <source>
        <dbReference type="EMBL" id="MBB3172920.1"/>
    </source>
</evidence>
<sequence length="439" mass="46367">MRPSSCSECVLTAPPDPEAPSDVVGPSRPHLLRVLGPGLITGASDDDPSGIATYAQAGAQFGYTLGWTMLFTYPLMVAIQMISARIGRVTGHGIAGLLRLHYPRWLLDITVGLLLVANVINLGADLGAMADALALLLPGPRPLYVIGFCALCVGLQVFLNYARTVRVLKWLSLALFAYVATAAIVHVDWPAFTLALLVPHLPPTRDGLTMLVAILGTTISPYLFFWQASEEVEDLAVHPRRIDLLDAPAQGRAALRRIRTDTLVGMAFSNLVALAIIVTTAATLHVRGITDIATSAQAAEALRPIAGRFAALVFTIGIVGTGLLAVPVLAGSAAYAIGEARHWPTGLGRRPREARAFYATLVAATVIGAAINFTSIDPIRALLLSAVLNGIVAVPVMALMMLITARADIMGKFAVRGTLRLLGWLATALMAGVVIAMLV</sequence>
<dbReference type="RefSeq" id="WP_176622358.1">
    <property type="nucleotide sequence ID" value="NZ_JAPKXM010000007.1"/>
</dbReference>
<dbReference type="AlphaFoldDB" id="A0A839UXT4"/>
<protein>
    <submittedName>
        <fullName evidence="10">Divalent metal cation transporter</fullName>
    </submittedName>
    <submittedName>
        <fullName evidence="9">NRAMP (Natural resistance-associated macrophage protein)-like metal ion transporter</fullName>
    </submittedName>
</protein>
<feature type="region of interest" description="Disordered" evidence="7">
    <location>
        <begin position="1"/>
        <end position="24"/>
    </location>
</feature>
<feature type="transmembrane region" description="Helical" evidence="8">
    <location>
        <begin position="168"/>
        <end position="187"/>
    </location>
</feature>
<dbReference type="Pfam" id="PF01566">
    <property type="entry name" value="Nramp"/>
    <property type="match status" value="1"/>
</dbReference>
<dbReference type="GO" id="GO:0005886">
    <property type="term" value="C:plasma membrane"/>
    <property type="evidence" value="ECO:0007669"/>
    <property type="project" value="TreeGrafter"/>
</dbReference>
<feature type="transmembrane region" description="Helical" evidence="8">
    <location>
        <begin position="65"/>
        <end position="84"/>
    </location>
</feature>
<feature type="transmembrane region" description="Helical" evidence="8">
    <location>
        <begin position="262"/>
        <end position="285"/>
    </location>
</feature>
<dbReference type="GO" id="GO:0015293">
    <property type="term" value="F:symporter activity"/>
    <property type="evidence" value="ECO:0007669"/>
    <property type="project" value="UniProtKB-KW"/>
</dbReference>
<dbReference type="PANTHER" id="PTHR11706:SF33">
    <property type="entry name" value="NATURAL RESISTANCE-ASSOCIATED MACROPHAGE PROTEIN 2"/>
    <property type="match status" value="1"/>
</dbReference>
<evidence type="ECO:0000256" key="5">
    <source>
        <dbReference type="ARBA" id="ARBA00022989"/>
    </source>
</evidence>
<evidence type="ECO:0000313" key="10">
    <source>
        <dbReference type="EMBL" id="NVN29564.1"/>
    </source>
</evidence>
<keyword evidence="2" id="KW-0813">Transport</keyword>
<evidence type="ECO:0000313" key="12">
    <source>
        <dbReference type="Proteomes" id="UP000565205"/>
    </source>
</evidence>
<evidence type="ECO:0000256" key="4">
    <source>
        <dbReference type="ARBA" id="ARBA00022847"/>
    </source>
</evidence>
<feature type="transmembrane region" description="Helical" evidence="8">
    <location>
        <begin position="356"/>
        <end position="376"/>
    </location>
</feature>
<evidence type="ECO:0000256" key="7">
    <source>
        <dbReference type="SAM" id="MobiDB-lite"/>
    </source>
</evidence>